<protein>
    <submittedName>
        <fullName evidence="1">Lasso peptide biosynthesis PqqD family chaperone</fullName>
    </submittedName>
</protein>
<proteinExistence type="predicted"/>
<dbReference type="InterPro" id="IPR008792">
    <property type="entry name" value="PQQD"/>
</dbReference>
<name>A0A563EHQ1_9PSEU</name>
<evidence type="ECO:0000313" key="1">
    <source>
        <dbReference type="EMBL" id="TWP46079.1"/>
    </source>
</evidence>
<dbReference type="Pfam" id="PF05402">
    <property type="entry name" value="PqqD"/>
    <property type="match status" value="1"/>
</dbReference>
<sequence>MNALAPPPTISQVTTEDGMVLLDDDRGRLYGLNRTASAIWRALADGHSVEQASRDLAARFDNTPDRIRADVETLVAQLRDRGLLTREG</sequence>
<dbReference type="RefSeq" id="WP_146359089.1">
    <property type="nucleotide sequence ID" value="NZ_VOBR01000036.1"/>
</dbReference>
<accession>A0A563EHQ1</accession>
<dbReference type="InterPro" id="IPR041881">
    <property type="entry name" value="PqqD_sf"/>
</dbReference>
<dbReference type="EMBL" id="VOBR01000036">
    <property type="protein sequence ID" value="TWP46079.1"/>
    <property type="molecule type" value="Genomic_DNA"/>
</dbReference>
<evidence type="ECO:0000313" key="2">
    <source>
        <dbReference type="Proteomes" id="UP000316639"/>
    </source>
</evidence>
<keyword evidence="2" id="KW-1185">Reference proteome</keyword>
<organism evidence="1 2">
    <name type="scientific">Lentzea tibetensis</name>
    <dbReference type="NCBI Taxonomy" id="2591470"/>
    <lineage>
        <taxon>Bacteria</taxon>
        <taxon>Bacillati</taxon>
        <taxon>Actinomycetota</taxon>
        <taxon>Actinomycetes</taxon>
        <taxon>Pseudonocardiales</taxon>
        <taxon>Pseudonocardiaceae</taxon>
        <taxon>Lentzea</taxon>
    </lineage>
</organism>
<dbReference type="NCBIfam" id="NF033530">
    <property type="entry name" value="lasso_PqqD_Strm"/>
    <property type="match status" value="1"/>
</dbReference>
<dbReference type="AlphaFoldDB" id="A0A563EHQ1"/>
<dbReference type="OrthoDB" id="5195143at2"/>
<comment type="caution">
    <text evidence="1">The sequence shown here is derived from an EMBL/GenBank/DDBJ whole genome shotgun (WGS) entry which is preliminary data.</text>
</comment>
<reference evidence="1 2" key="1">
    <citation type="submission" date="2019-07" db="EMBL/GenBank/DDBJ databases">
        <title>Lentzea xizangensis sp. nov., isolated from Qinghai-Tibetan Plateau Soils.</title>
        <authorList>
            <person name="Huang J."/>
        </authorList>
    </citation>
    <scope>NUCLEOTIDE SEQUENCE [LARGE SCALE GENOMIC DNA]</scope>
    <source>
        <strain evidence="1 2">FXJ1.1311</strain>
    </source>
</reference>
<gene>
    <name evidence="1" type="ORF">FKR81_37570</name>
</gene>
<dbReference type="Gene3D" id="1.10.10.1150">
    <property type="entry name" value="Coenzyme PQQ synthesis protein D (PqqD)"/>
    <property type="match status" value="1"/>
</dbReference>
<dbReference type="Proteomes" id="UP000316639">
    <property type="component" value="Unassembled WGS sequence"/>
</dbReference>